<dbReference type="Proteomes" id="UP000193623">
    <property type="component" value="Unassembled WGS sequence"/>
</dbReference>
<dbReference type="InterPro" id="IPR010331">
    <property type="entry name" value="ExoD"/>
</dbReference>
<keyword evidence="1" id="KW-1133">Transmembrane helix</keyword>
<evidence type="ECO:0000256" key="1">
    <source>
        <dbReference type="SAM" id="Phobius"/>
    </source>
</evidence>
<evidence type="ECO:0000313" key="2">
    <source>
        <dbReference type="EMBL" id="SLN58032.1"/>
    </source>
</evidence>
<keyword evidence="3" id="KW-1185">Reference proteome</keyword>
<feature type="transmembrane region" description="Helical" evidence="1">
    <location>
        <begin position="68"/>
        <end position="90"/>
    </location>
</feature>
<evidence type="ECO:0000313" key="3">
    <source>
        <dbReference type="Proteomes" id="UP000193623"/>
    </source>
</evidence>
<gene>
    <name evidence="2" type="ORF">PSJ8397_03030</name>
</gene>
<dbReference type="PANTHER" id="PTHR41795">
    <property type="entry name" value="EXOPOLYSACCHARIDE SYNTHESIS PROTEIN"/>
    <property type="match status" value="1"/>
</dbReference>
<dbReference type="RefSeq" id="WP_085865428.1">
    <property type="nucleotide sequence ID" value="NZ_FWFT01000006.1"/>
</dbReference>
<dbReference type="OrthoDB" id="7949130at2"/>
<protein>
    <submittedName>
        <fullName evidence="2">Exopolysaccharide synthesis, ExoD</fullName>
    </submittedName>
</protein>
<organism evidence="2 3">
    <name type="scientific">Pseudooctadecabacter jejudonensis</name>
    <dbReference type="NCBI Taxonomy" id="1391910"/>
    <lineage>
        <taxon>Bacteria</taxon>
        <taxon>Pseudomonadati</taxon>
        <taxon>Pseudomonadota</taxon>
        <taxon>Alphaproteobacteria</taxon>
        <taxon>Rhodobacterales</taxon>
        <taxon>Paracoccaceae</taxon>
        <taxon>Pseudooctadecabacter</taxon>
    </lineage>
</organism>
<feature type="transmembrane region" description="Helical" evidence="1">
    <location>
        <begin position="128"/>
        <end position="150"/>
    </location>
</feature>
<name>A0A1Y5T877_9RHOB</name>
<keyword evidence="1" id="KW-0472">Membrane</keyword>
<reference evidence="2 3" key="1">
    <citation type="submission" date="2017-03" db="EMBL/GenBank/DDBJ databases">
        <authorList>
            <person name="Afonso C.L."/>
            <person name="Miller P.J."/>
            <person name="Scott M.A."/>
            <person name="Spackman E."/>
            <person name="Goraichik I."/>
            <person name="Dimitrov K.M."/>
            <person name="Suarez D.L."/>
            <person name="Swayne D.E."/>
        </authorList>
    </citation>
    <scope>NUCLEOTIDE SEQUENCE [LARGE SCALE GENOMIC DNA]</scope>
    <source>
        <strain evidence="2 3">CECT 8397</strain>
    </source>
</reference>
<dbReference type="EMBL" id="FWFT01000006">
    <property type="protein sequence ID" value="SLN58032.1"/>
    <property type="molecule type" value="Genomic_DNA"/>
</dbReference>
<dbReference type="PANTHER" id="PTHR41795:SF1">
    <property type="entry name" value="EXOPOLYSACCHARIDE SYNTHESIS PROTEIN"/>
    <property type="match status" value="1"/>
</dbReference>
<keyword evidence="1" id="KW-0812">Transmembrane</keyword>
<dbReference type="Pfam" id="PF06055">
    <property type="entry name" value="ExoD"/>
    <property type="match status" value="1"/>
</dbReference>
<feature type="transmembrane region" description="Helical" evidence="1">
    <location>
        <begin position="156"/>
        <end position="177"/>
    </location>
</feature>
<dbReference type="PIRSF" id="PIRSF033239">
    <property type="entry name" value="ExoD"/>
    <property type="match status" value="1"/>
</dbReference>
<feature type="transmembrane region" description="Helical" evidence="1">
    <location>
        <begin position="184"/>
        <end position="206"/>
    </location>
</feature>
<accession>A0A1Y5T877</accession>
<sequence>MPRPKASPPDQTHKAPVEAIVENLDELAKSGPVTVGDLAAEFGKKSFSTLILVVSLLLVSPLSGVPLFSSFCGLIICLLASQAAAGRAYVWMPRRIMAAHPPMGRFQAGIHRMRRFARWLDNRTITRLSVLVSPPFSRAVYAVCALAGALLPLMELVPLTSSMIGASVAMIATGLLARDGLLSLIGLIMLPIIFSIPVFAIAHLTAEG</sequence>
<dbReference type="AlphaFoldDB" id="A0A1Y5T877"/>
<proteinExistence type="predicted"/>